<dbReference type="OrthoDB" id="10258212at2759"/>
<reference evidence="2 3" key="1">
    <citation type="submission" date="2012-10" db="EMBL/GenBank/DDBJ databases">
        <authorList>
            <person name="Zafar N."/>
            <person name="Inman J."/>
            <person name="Hall N."/>
            <person name="Lorenzi H."/>
            <person name="Caler E."/>
        </authorList>
    </citation>
    <scope>NUCLEOTIDE SEQUENCE [LARGE SCALE GENOMIC DNA]</scope>
    <source>
        <strain evidence="2 3">IP1</strain>
    </source>
</reference>
<name>A0A0A1U9Q8_ENTIV</name>
<dbReference type="OMA" id="WISHHEI"/>
<dbReference type="EMBL" id="KB206689">
    <property type="protein sequence ID" value="ELP88860.1"/>
    <property type="molecule type" value="Genomic_DNA"/>
</dbReference>
<dbReference type="GeneID" id="14887838"/>
<dbReference type="Proteomes" id="UP000014680">
    <property type="component" value="Unassembled WGS sequence"/>
</dbReference>
<evidence type="ECO:0000313" key="2">
    <source>
        <dbReference type="EMBL" id="ELP88860.1"/>
    </source>
</evidence>
<dbReference type="VEuPathDB" id="AmoebaDB:EIN_475520"/>
<comment type="similarity">
    <text evidence="1">Belongs to the CDC123 family.</text>
</comment>
<protein>
    <recommendedName>
        <fullName evidence="4">Cell division cycle protein 123</fullName>
    </recommendedName>
</protein>
<organism evidence="2 3">
    <name type="scientific">Entamoeba invadens IP1</name>
    <dbReference type="NCBI Taxonomy" id="370355"/>
    <lineage>
        <taxon>Eukaryota</taxon>
        <taxon>Amoebozoa</taxon>
        <taxon>Evosea</taxon>
        <taxon>Archamoebae</taxon>
        <taxon>Mastigamoebida</taxon>
        <taxon>Entamoebidae</taxon>
        <taxon>Entamoeba</taxon>
    </lineage>
</organism>
<dbReference type="RefSeq" id="XP_004255631.1">
    <property type="nucleotide sequence ID" value="XM_004255583.1"/>
</dbReference>
<dbReference type="AlphaFoldDB" id="A0A0A1U9Q8"/>
<sequence>MEKFTDEEKACYKELNAYDELDRHTNGLLEIWSDLVTEYSFNTRTFYLTRDECKSIYQRGIHNKVLRIVGENKQYKTQEFDDAHLAVVKQKIDAEISQAHWNGYFVRLGTRSPKDAFTEKMFFDFSKNLKMLFTARIESYHGQIPENWAKTFSVYDYMDYSKARFSCWKCKTSEEALSLFTNSDRVLNDIERILKLEIDPQKFEVLALREWCDELDPWYEFRAVVYKDNLTALTQYDSRFVLDNVIQNPKEVEDVVKTFFTKEFKRNFCEKRDKLQEEERKRLESYVIDFAYLQKTKTVKVVEINSFCSLCGVSLFKWEKDILVLFGKTHFEFRYNTTAPDINWNYEVSENSLKKCFEIKNEVYNQVNKHCQVV</sequence>
<proteinExistence type="inferred from homology"/>
<evidence type="ECO:0008006" key="4">
    <source>
        <dbReference type="Google" id="ProtNLM"/>
    </source>
</evidence>
<dbReference type="Pfam" id="PF07065">
    <property type="entry name" value="D123"/>
    <property type="match status" value="1"/>
</dbReference>
<dbReference type="GO" id="GO:0005737">
    <property type="term" value="C:cytoplasm"/>
    <property type="evidence" value="ECO:0007669"/>
    <property type="project" value="TreeGrafter"/>
</dbReference>
<evidence type="ECO:0000313" key="3">
    <source>
        <dbReference type="Proteomes" id="UP000014680"/>
    </source>
</evidence>
<gene>
    <name evidence="2" type="ORF">EIN_475520</name>
</gene>
<evidence type="ECO:0000256" key="1">
    <source>
        <dbReference type="ARBA" id="ARBA00011047"/>
    </source>
</evidence>
<dbReference type="PANTHER" id="PTHR15323:SF6">
    <property type="entry name" value="CELL DIVISION CYCLE PROTEIN 123 HOMOLOG"/>
    <property type="match status" value="1"/>
</dbReference>
<keyword evidence="3" id="KW-1185">Reference proteome</keyword>
<dbReference type="PANTHER" id="PTHR15323">
    <property type="entry name" value="D123 PROTEIN"/>
    <property type="match status" value="1"/>
</dbReference>
<accession>A0A0A1U9Q8</accession>
<dbReference type="KEGG" id="eiv:EIN_475520"/>
<dbReference type="InterPro" id="IPR009772">
    <property type="entry name" value="CDC123"/>
</dbReference>